<evidence type="ECO:0000256" key="6">
    <source>
        <dbReference type="ARBA" id="ARBA00022989"/>
    </source>
</evidence>
<feature type="transmembrane region" description="Helical" evidence="8">
    <location>
        <begin position="223"/>
        <end position="252"/>
    </location>
</feature>
<comment type="similarity">
    <text evidence="2">Belongs to the arsenical resistance-3 (ACR3) (TC 2.A.59) family.</text>
</comment>
<dbReference type="GO" id="GO:0005886">
    <property type="term" value="C:plasma membrane"/>
    <property type="evidence" value="ECO:0007669"/>
    <property type="project" value="UniProtKB-SubCell"/>
</dbReference>
<evidence type="ECO:0000256" key="7">
    <source>
        <dbReference type="ARBA" id="ARBA00023136"/>
    </source>
</evidence>
<evidence type="ECO:0000256" key="4">
    <source>
        <dbReference type="ARBA" id="ARBA00022475"/>
    </source>
</evidence>
<dbReference type="PANTHER" id="PTHR43057">
    <property type="entry name" value="ARSENITE EFFLUX TRANSPORTER"/>
    <property type="match status" value="1"/>
</dbReference>
<comment type="subcellular location">
    <subcellularLocation>
        <location evidence="1">Cell membrane</location>
        <topology evidence="1">Multi-pass membrane protein</topology>
    </subcellularLocation>
</comment>
<feature type="transmembrane region" description="Helical" evidence="8">
    <location>
        <begin position="196"/>
        <end position="217"/>
    </location>
</feature>
<dbReference type="EMBL" id="JACIJE010000011">
    <property type="protein sequence ID" value="MBB5691372.1"/>
    <property type="molecule type" value="Genomic_DNA"/>
</dbReference>
<feature type="transmembrane region" description="Helical" evidence="8">
    <location>
        <begin position="39"/>
        <end position="58"/>
    </location>
</feature>
<gene>
    <name evidence="9" type="ORF">FHS88_003525</name>
</gene>
<feature type="transmembrane region" description="Helical" evidence="8">
    <location>
        <begin position="70"/>
        <end position="92"/>
    </location>
</feature>
<keyword evidence="5 8" id="KW-0812">Transmembrane</keyword>
<evidence type="ECO:0000256" key="1">
    <source>
        <dbReference type="ARBA" id="ARBA00004651"/>
    </source>
</evidence>
<comment type="caution">
    <text evidence="9">The sequence shown here is derived from an EMBL/GenBank/DDBJ whole genome shotgun (WGS) entry which is preliminary data.</text>
</comment>
<dbReference type="InterPro" id="IPR038770">
    <property type="entry name" value="Na+/solute_symporter_sf"/>
</dbReference>
<dbReference type="AlphaFoldDB" id="A0A840Y9Z2"/>
<keyword evidence="10" id="KW-1185">Reference proteome</keyword>
<dbReference type="Gene3D" id="1.20.1530.20">
    <property type="match status" value="1"/>
</dbReference>
<dbReference type="InterPro" id="IPR004706">
    <property type="entry name" value="Arsenical-R_Acr3"/>
</dbReference>
<keyword evidence="3" id="KW-0813">Transport</keyword>
<reference evidence="9 10" key="1">
    <citation type="submission" date="2020-08" db="EMBL/GenBank/DDBJ databases">
        <title>Genomic Encyclopedia of Type Strains, Phase IV (KMG-IV): sequencing the most valuable type-strain genomes for metagenomic binning, comparative biology and taxonomic classification.</title>
        <authorList>
            <person name="Goeker M."/>
        </authorList>
    </citation>
    <scope>NUCLEOTIDE SEQUENCE [LARGE SCALE GENOMIC DNA]</scope>
    <source>
        <strain evidence="9 10">DSM 25895</strain>
    </source>
</reference>
<dbReference type="Pfam" id="PF01758">
    <property type="entry name" value="SBF"/>
    <property type="match status" value="1"/>
</dbReference>
<evidence type="ECO:0000256" key="3">
    <source>
        <dbReference type="ARBA" id="ARBA00022448"/>
    </source>
</evidence>
<feature type="transmembrane region" description="Helical" evidence="8">
    <location>
        <begin position="128"/>
        <end position="152"/>
    </location>
</feature>
<dbReference type="GO" id="GO:0015297">
    <property type="term" value="F:antiporter activity"/>
    <property type="evidence" value="ECO:0007669"/>
    <property type="project" value="InterPro"/>
</dbReference>
<dbReference type="InterPro" id="IPR002657">
    <property type="entry name" value="BilAc:Na_symport/Acr3"/>
</dbReference>
<evidence type="ECO:0000313" key="10">
    <source>
        <dbReference type="Proteomes" id="UP000562254"/>
    </source>
</evidence>
<dbReference type="PANTHER" id="PTHR43057:SF1">
    <property type="entry name" value="ARSENICAL-RESISTANCE PROTEIN 3"/>
    <property type="match status" value="1"/>
</dbReference>
<evidence type="ECO:0000256" key="5">
    <source>
        <dbReference type="ARBA" id="ARBA00022692"/>
    </source>
</evidence>
<feature type="transmembrane region" description="Helical" evidence="8">
    <location>
        <begin position="98"/>
        <end position="116"/>
    </location>
</feature>
<keyword evidence="7 8" id="KW-0472">Membrane</keyword>
<proteinExistence type="inferred from homology"/>
<evidence type="ECO:0000313" key="9">
    <source>
        <dbReference type="EMBL" id="MBB5691372.1"/>
    </source>
</evidence>
<sequence>MIPSRAALERHQVWLYLAATLAGLAAGAASPGLAGAADALLWPLLGLLLLATFTQVPLTHVADGVRDLRLLGALLFGNFVLVPLLVAALWPLVPADPAIRLGVLLVLLLPCTDWSITFTHLARGNTAGLIAAVPLLLLAQMLLLPAYLWLFLGSGELGALPAERLLLVFALLIALPLALAWLLERWAERAPAAARLVRAMGAAPVPLLAAVVFLIALGQGGTLAGALAGLAAVAAVFALFLAGTLALGLLVARGLALPAASGRAVAFSLGTRNSFVVLPLALALPAGWSVAALVIVLQSLVELLGMLVFLRLVPRLFRDAS</sequence>
<keyword evidence="4" id="KW-1003">Cell membrane</keyword>
<dbReference type="GO" id="GO:0015104">
    <property type="term" value="F:antimonite transmembrane transporter activity"/>
    <property type="evidence" value="ECO:0007669"/>
    <property type="project" value="TreeGrafter"/>
</dbReference>
<keyword evidence="6 8" id="KW-1133">Transmembrane helix</keyword>
<dbReference type="GO" id="GO:0015105">
    <property type="term" value="F:arsenite transmembrane transporter activity"/>
    <property type="evidence" value="ECO:0007669"/>
    <property type="project" value="TreeGrafter"/>
</dbReference>
<dbReference type="RefSeq" id="WP_184486760.1">
    <property type="nucleotide sequence ID" value="NZ_JAAEDJ010000027.1"/>
</dbReference>
<dbReference type="Proteomes" id="UP000562254">
    <property type="component" value="Unassembled WGS sequence"/>
</dbReference>
<evidence type="ECO:0000256" key="2">
    <source>
        <dbReference type="ARBA" id="ARBA00010110"/>
    </source>
</evidence>
<feature type="transmembrane region" description="Helical" evidence="8">
    <location>
        <begin position="164"/>
        <end position="184"/>
    </location>
</feature>
<accession>A0A840Y9Z2</accession>
<protein>
    <submittedName>
        <fullName evidence="9">ACR3 family arsenite efflux pump ArsB</fullName>
    </submittedName>
</protein>
<evidence type="ECO:0000256" key="8">
    <source>
        <dbReference type="SAM" id="Phobius"/>
    </source>
</evidence>
<organism evidence="9 10">
    <name type="scientific">Neoroseomonas alkaliterrae</name>
    <dbReference type="NCBI Taxonomy" id="1452450"/>
    <lineage>
        <taxon>Bacteria</taxon>
        <taxon>Pseudomonadati</taxon>
        <taxon>Pseudomonadota</taxon>
        <taxon>Alphaproteobacteria</taxon>
        <taxon>Acetobacterales</taxon>
        <taxon>Acetobacteraceae</taxon>
        <taxon>Neoroseomonas</taxon>
    </lineage>
</organism>
<name>A0A840Y9Z2_9PROT</name>